<evidence type="ECO:0000313" key="4">
    <source>
        <dbReference type="Ensembl" id="ENSCSRP00000010475.1"/>
    </source>
</evidence>
<evidence type="ECO:0000313" key="5">
    <source>
        <dbReference type="Proteomes" id="UP000694403"/>
    </source>
</evidence>
<feature type="domain" description="Ig-like" evidence="3">
    <location>
        <begin position="38"/>
        <end position="130"/>
    </location>
</feature>
<dbReference type="Ensembl" id="ENSCSRT00000010853.1">
    <property type="protein sequence ID" value="ENSCSRP00000010475.1"/>
    <property type="gene ID" value="ENSCSRG00000007847.1"/>
</dbReference>
<dbReference type="InterPro" id="IPR007110">
    <property type="entry name" value="Ig-like_dom"/>
</dbReference>
<protein>
    <submittedName>
        <fullName evidence="4">Immunoglobulin kappa constant</fullName>
    </submittedName>
</protein>
<accession>A0A8C3S9R7</accession>
<proteinExistence type="predicted"/>
<dbReference type="AlphaFoldDB" id="A0A8C3S9R7"/>
<dbReference type="PROSITE" id="PS00290">
    <property type="entry name" value="IG_MHC"/>
    <property type="match status" value="1"/>
</dbReference>
<keyword evidence="5" id="KW-1185">Reference proteome</keyword>
<dbReference type="CDD" id="cd07699">
    <property type="entry name" value="IgC1_L"/>
    <property type="match status" value="1"/>
</dbReference>
<dbReference type="SMART" id="SM00407">
    <property type="entry name" value="IGc1"/>
    <property type="match status" value="1"/>
</dbReference>
<keyword evidence="2" id="KW-0393">Immunoglobulin domain</keyword>
<dbReference type="InterPro" id="IPR003597">
    <property type="entry name" value="Ig_C1-set"/>
</dbReference>
<evidence type="ECO:0000256" key="1">
    <source>
        <dbReference type="ARBA" id="ARBA00023157"/>
    </source>
</evidence>
<evidence type="ECO:0000259" key="3">
    <source>
        <dbReference type="PROSITE" id="PS50835"/>
    </source>
</evidence>
<dbReference type="Pfam" id="PF07654">
    <property type="entry name" value="C1-set"/>
    <property type="match status" value="1"/>
</dbReference>
<dbReference type="Gene3D" id="2.60.40.10">
    <property type="entry name" value="Immunoglobulins"/>
    <property type="match status" value="1"/>
</dbReference>
<name>A0A8C3S9R7_CHESE</name>
<dbReference type="Proteomes" id="UP000694403">
    <property type="component" value="Unplaced"/>
</dbReference>
<dbReference type="PROSITE" id="PS50835">
    <property type="entry name" value="IG_LIKE"/>
    <property type="match status" value="1"/>
</dbReference>
<dbReference type="InterPro" id="IPR050380">
    <property type="entry name" value="Immune_Resp_Modulators"/>
</dbReference>
<reference evidence="4" key="2">
    <citation type="submission" date="2025-09" db="UniProtKB">
        <authorList>
            <consortium name="Ensembl"/>
        </authorList>
    </citation>
    <scope>IDENTIFICATION</scope>
</reference>
<reference evidence="4" key="1">
    <citation type="submission" date="2025-08" db="UniProtKB">
        <authorList>
            <consortium name="Ensembl"/>
        </authorList>
    </citation>
    <scope>IDENTIFICATION</scope>
</reference>
<dbReference type="InterPro" id="IPR003006">
    <property type="entry name" value="Ig/MHC_CS"/>
</dbReference>
<organism evidence="4 5">
    <name type="scientific">Chelydra serpentina</name>
    <name type="common">Snapping turtle</name>
    <name type="synonym">Testudo serpentina</name>
    <dbReference type="NCBI Taxonomy" id="8475"/>
    <lineage>
        <taxon>Eukaryota</taxon>
        <taxon>Metazoa</taxon>
        <taxon>Chordata</taxon>
        <taxon>Craniata</taxon>
        <taxon>Vertebrata</taxon>
        <taxon>Euteleostomi</taxon>
        <taxon>Archelosauria</taxon>
        <taxon>Testudinata</taxon>
        <taxon>Testudines</taxon>
        <taxon>Cryptodira</taxon>
        <taxon>Durocryptodira</taxon>
        <taxon>Americhelydia</taxon>
        <taxon>Chelydroidea</taxon>
        <taxon>Chelydridae</taxon>
        <taxon>Chelydra</taxon>
    </lineage>
</organism>
<evidence type="ECO:0000256" key="2">
    <source>
        <dbReference type="ARBA" id="ARBA00023319"/>
    </source>
</evidence>
<dbReference type="InterPro" id="IPR013783">
    <property type="entry name" value="Ig-like_fold"/>
</dbReference>
<dbReference type="FunFam" id="2.60.40.10:FF:000283">
    <property type="entry name" value="Immunoglobulin kappa constant"/>
    <property type="match status" value="1"/>
</dbReference>
<dbReference type="SUPFAM" id="SSF48726">
    <property type="entry name" value="Immunoglobulin"/>
    <property type="match status" value="1"/>
</dbReference>
<sequence>PRLGGTEVFVEGTGSREALWYTFGKGTRVEIKRANAKPSVFIFHPSADQLSGGTATVVCLVNGFYPKTLDVVWKLDGAVTKTEVLTSTKQQESDNTYSLSSTLTLTKADYNNHNLYSCEVTHETVQGSLVKSFKRSDCSP</sequence>
<dbReference type="InterPro" id="IPR036179">
    <property type="entry name" value="Ig-like_dom_sf"/>
</dbReference>
<keyword evidence="1" id="KW-1015">Disulfide bond</keyword>
<dbReference type="PANTHER" id="PTHR23411">
    <property type="entry name" value="TAPASIN"/>
    <property type="match status" value="1"/>
</dbReference>